<dbReference type="PANTHER" id="PTHR33375:SF1">
    <property type="entry name" value="CHROMOSOME-PARTITIONING PROTEIN PARB-RELATED"/>
    <property type="match status" value="1"/>
</dbReference>
<dbReference type="RefSeq" id="WP_203775058.1">
    <property type="nucleotide sequence ID" value="NZ_BOMQ01000079.1"/>
</dbReference>
<dbReference type="InterPro" id="IPR003115">
    <property type="entry name" value="ParB_N"/>
</dbReference>
<evidence type="ECO:0000259" key="2">
    <source>
        <dbReference type="SMART" id="SM00470"/>
    </source>
</evidence>
<evidence type="ECO:0000313" key="4">
    <source>
        <dbReference type="Proteomes" id="UP000647172"/>
    </source>
</evidence>
<dbReference type="SMART" id="SM00470">
    <property type="entry name" value="ParB"/>
    <property type="match status" value="1"/>
</dbReference>
<dbReference type="InterPro" id="IPR050336">
    <property type="entry name" value="Chromosome_partition/occlusion"/>
</dbReference>
<sequence>MATTTTPRRKARRASTPADPPPTETEQPQADTTTPADPPPTETEEADDEDDDDDVPELPGDYKALRVKRILPNPKNVRTNAQALPGIVQNLEEDGIRGLLAPLIVIPYGTHRNKPRYLAVDGEQRYWSAVDAKQKYVQAIIREDLAGNVEQIVSMLRQIHRTDPTAQQLAQGVEQLALYGLDDDEIDRRTGYGIERVKAARAVAKLTGPVSQRAQQSGLDLTQQAMLSEFADTPDTVDQLLEEAEDGPFSFARAVEEVRATRARHATVEQRRAELTDAGVTLLADRPDYTDPNVKPVHALRTEDGKHISDDDHIACPGHAVAVYFPSYSTTLVELTYCTDWKGNGHTVYSSTGTPVRSGTMTEAEKAERRTVIENNRAMEAANTVRRKWVADLLAGTAEPKGSKKLIAQELAESGYLLGTWVSGGRKMLDDLLNPGKIKRPGTKRVPARGSEMRYTMIALASVVAAHESAITRTTWRGENESTARYLQWCTLNGYEPGKVEQLIIDKVTGNITSAGTSPALALVPETTEDVSTAESIDGQSAVTDTPGTLADDQAEPIAA</sequence>
<reference evidence="3" key="1">
    <citation type="submission" date="2021-01" db="EMBL/GenBank/DDBJ databases">
        <title>Whole genome shotgun sequence of Actinoplanes nipponensis NBRC 14063.</title>
        <authorList>
            <person name="Komaki H."/>
            <person name="Tamura T."/>
        </authorList>
    </citation>
    <scope>NUCLEOTIDE SEQUENCE</scope>
    <source>
        <strain evidence="3">NBRC 14063</strain>
    </source>
</reference>
<dbReference type="GO" id="GO:0007059">
    <property type="term" value="P:chromosome segregation"/>
    <property type="evidence" value="ECO:0007669"/>
    <property type="project" value="TreeGrafter"/>
</dbReference>
<evidence type="ECO:0000256" key="1">
    <source>
        <dbReference type="SAM" id="MobiDB-lite"/>
    </source>
</evidence>
<dbReference type="Proteomes" id="UP000647172">
    <property type="component" value="Unassembled WGS sequence"/>
</dbReference>
<protein>
    <recommendedName>
        <fullName evidence="2">ParB-like N-terminal domain-containing protein</fullName>
    </recommendedName>
</protein>
<dbReference type="InterPro" id="IPR036086">
    <property type="entry name" value="ParB/Sulfiredoxin_sf"/>
</dbReference>
<proteinExistence type="predicted"/>
<dbReference type="SUPFAM" id="SSF110849">
    <property type="entry name" value="ParB/Sulfiredoxin"/>
    <property type="match status" value="1"/>
</dbReference>
<dbReference type="EMBL" id="BOMQ01000079">
    <property type="protein sequence ID" value="GIE53209.1"/>
    <property type="molecule type" value="Genomic_DNA"/>
</dbReference>
<accession>A0A919MKT2</accession>
<dbReference type="PANTHER" id="PTHR33375">
    <property type="entry name" value="CHROMOSOME-PARTITIONING PROTEIN PARB-RELATED"/>
    <property type="match status" value="1"/>
</dbReference>
<comment type="caution">
    <text evidence="3">The sequence shown here is derived from an EMBL/GenBank/DDBJ whole genome shotgun (WGS) entry which is preliminary data.</text>
</comment>
<dbReference type="GO" id="GO:0005694">
    <property type="term" value="C:chromosome"/>
    <property type="evidence" value="ECO:0007669"/>
    <property type="project" value="TreeGrafter"/>
</dbReference>
<evidence type="ECO:0000313" key="3">
    <source>
        <dbReference type="EMBL" id="GIE53209.1"/>
    </source>
</evidence>
<feature type="region of interest" description="Disordered" evidence="1">
    <location>
        <begin position="527"/>
        <end position="560"/>
    </location>
</feature>
<feature type="compositionally biased region" description="Polar residues" evidence="1">
    <location>
        <begin position="530"/>
        <end position="547"/>
    </location>
</feature>
<organism evidence="3 4">
    <name type="scientific">Actinoplanes nipponensis</name>
    <dbReference type="NCBI Taxonomy" id="135950"/>
    <lineage>
        <taxon>Bacteria</taxon>
        <taxon>Bacillati</taxon>
        <taxon>Actinomycetota</taxon>
        <taxon>Actinomycetes</taxon>
        <taxon>Micromonosporales</taxon>
        <taxon>Micromonosporaceae</taxon>
        <taxon>Actinoplanes</taxon>
    </lineage>
</organism>
<dbReference type="AlphaFoldDB" id="A0A919MKT2"/>
<feature type="compositionally biased region" description="Acidic residues" evidence="1">
    <location>
        <begin position="42"/>
        <end position="56"/>
    </location>
</feature>
<feature type="domain" description="ParB-like N-terminal" evidence="2">
    <location>
        <begin position="63"/>
        <end position="159"/>
    </location>
</feature>
<keyword evidence="4" id="KW-1185">Reference proteome</keyword>
<gene>
    <name evidence="3" type="ORF">Ani05nite_67430</name>
</gene>
<name>A0A919MKT2_9ACTN</name>
<feature type="region of interest" description="Disordered" evidence="1">
    <location>
        <begin position="1"/>
        <end position="61"/>
    </location>
</feature>